<dbReference type="Gene3D" id="3.40.50.2300">
    <property type="match status" value="2"/>
</dbReference>
<reference evidence="5" key="2">
    <citation type="journal article" date="2021" name="PeerJ">
        <title>Extensive microbial diversity within the chicken gut microbiome revealed by metagenomics and culture.</title>
        <authorList>
            <person name="Gilroy R."/>
            <person name="Ravi A."/>
            <person name="Getino M."/>
            <person name="Pursley I."/>
            <person name="Horton D.L."/>
            <person name="Alikhan N.F."/>
            <person name="Baker D."/>
            <person name="Gharbi K."/>
            <person name="Hall N."/>
            <person name="Watson M."/>
            <person name="Adriaenssens E.M."/>
            <person name="Foster-Nyarko E."/>
            <person name="Jarju S."/>
            <person name="Secka A."/>
            <person name="Antonio M."/>
            <person name="Oren A."/>
            <person name="Chaudhuri R.R."/>
            <person name="La Ragione R."/>
            <person name="Hildebrand F."/>
            <person name="Pallen M.J."/>
        </authorList>
    </citation>
    <scope>NUCLEOTIDE SEQUENCE</scope>
    <source>
        <strain evidence="5">CHK123-3438</strain>
    </source>
</reference>
<dbReference type="AlphaFoldDB" id="A0A9D1GGK1"/>
<feature type="domain" description="HTH lacI-type" evidence="4">
    <location>
        <begin position="3"/>
        <end position="57"/>
    </location>
</feature>
<dbReference type="GO" id="GO:0003700">
    <property type="term" value="F:DNA-binding transcription factor activity"/>
    <property type="evidence" value="ECO:0007669"/>
    <property type="project" value="TreeGrafter"/>
</dbReference>
<keyword evidence="3" id="KW-0804">Transcription</keyword>
<evidence type="ECO:0000313" key="5">
    <source>
        <dbReference type="EMBL" id="HIT40727.1"/>
    </source>
</evidence>
<dbReference type="PANTHER" id="PTHR30146:SF109">
    <property type="entry name" value="HTH-TYPE TRANSCRIPTIONAL REGULATOR GALS"/>
    <property type="match status" value="1"/>
</dbReference>
<dbReference type="GO" id="GO:0000976">
    <property type="term" value="F:transcription cis-regulatory region binding"/>
    <property type="evidence" value="ECO:0007669"/>
    <property type="project" value="TreeGrafter"/>
</dbReference>
<proteinExistence type="predicted"/>
<dbReference type="InterPro" id="IPR028082">
    <property type="entry name" value="Peripla_BP_I"/>
</dbReference>
<keyword evidence="1" id="KW-0805">Transcription regulation</keyword>
<accession>A0A9D1GGK1</accession>
<dbReference type="CDD" id="cd01392">
    <property type="entry name" value="HTH_LacI"/>
    <property type="match status" value="1"/>
</dbReference>
<dbReference type="SMART" id="SM00354">
    <property type="entry name" value="HTH_LACI"/>
    <property type="match status" value="1"/>
</dbReference>
<gene>
    <name evidence="5" type="ORF">IAB60_01285</name>
</gene>
<dbReference type="InterPro" id="IPR046335">
    <property type="entry name" value="LacI/GalR-like_sensor"/>
</dbReference>
<dbReference type="PROSITE" id="PS50932">
    <property type="entry name" value="HTH_LACI_2"/>
    <property type="match status" value="1"/>
</dbReference>
<dbReference type="InterPro" id="IPR010982">
    <property type="entry name" value="Lambda_DNA-bd_dom_sf"/>
</dbReference>
<dbReference type="InterPro" id="IPR000843">
    <property type="entry name" value="HTH_LacI"/>
</dbReference>
<dbReference type="EMBL" id="DVKS01000023">
    <property type="protein sequence ID" value="HIT40727.1"/>
    <property type="molecule type" value="Genomic_DNA"/>
</dbReference>
<evidence type="ECO:0000313" key="6">
    <source>
        <dbReference type="Proteomes" id="UP000886860"/>
    </source>
</evidence>
<sequence length="335" mass="37136">MSITAKELAKKLGLSEAAVSMALNNKPGVSRETRQLVFDTAEREGYDFSRVAAKKQVSGSLYFVLFKKHGAIVADTPFFSQLSDGISEGCKDTGYKMNTRYIYDDEPTLSKQIEDIQYSDCCGIILLGTEMTVSDFKLFQKLPIPIVLLDTYFETVEADYVLINNVQGAFLATSYLIKRTQKQPGYLRSSYSIGNFEERASGFYNAVRAGGMSASKSIVHRLTPSVEGAFSDMMEILERGDELAGCYFADNDLIAVGAMRALKTRGYRIPEDISIVGFDNIPFSNIVEPSLTTIHVPKKEMGILAVERLVSRLEKKKAAPVKIEVSTHLIKRHSA</sequence>
<dbReference type="Gene3D" id="1.10.260.40">
    <property type="entry name" value="lambda repressor-like DNA-binding domains"/>
    <property type="match status" value="1"/>
</dbReference>
<reference evidence="5" key="1">
    <citation type="submission" date="2020-10" db="EMBL/GenBank/DDBJ databases">
        <authorList>
            <person name="Gilroy R."/>
        </authorList>
    </citation>
    <scope>NUCLEOTIDE SEQUENCE</scope>
    <source>
        <strain evidence="5">CHK123-3438</strain>
    </source>
</reference>
<dbReference type="SUPFAM" id="SSF47413">
    <property type="entry name" value="lambda repressor-like DNA-binding domains"/>
    <property type="match status" value="1"/>
</dbReference>
<evidence type="ECO:0000256" key="1">
    <source>
        <dbReference type="ARBA" id="ARBA00023015"/>
    </source>
</evidence>
<dbReference type="Proteomes" id="UP000886860">
    <property type="component" value="Unassembled WGS sequence"/>
</dbReference>
<dbReference type="SUPFAM" id="SSF53822">
    <property type="entry name" value="Periplasmic binding protein-like I"/>
    <property type="match status" value="1"/>
</dbReference>
<keyword evidence="2 5" id="KW-0238">DNA-binding</keyword>
<protein>
    <submittedName>
        <fullName evidence="5">LacI family DNA-binding transcriptional regulator</fullName>
    </submittedName>
</protein>
<dbReference type="Pfam" id="PF13377">
    <property type="entry name" value="Peripla_BP_3"/>
    <property type="match status" value="1"/>
</dbReference>
<evidence type="ECO:0000256" key="3">
    <source>
        <dbReference type="ARBA" id="ARBA00023163"/>
    </source>
</evidence>
<evidence type="ECO:0000259" key="4">
    <source>
        <dbReference type="PROSITE" id="PS50932"/>
    </source>
</evidence>
<evidence type="ECO:0000256" key="2">
    <source>
        <dbReference type="ARBA" id="ARBA00023125"/>
    </source>
</evidence>
<name>A0A9D1GGK1_9FIRM</name>
<dbReference type="PANTHER" id="PTHR30146">
    <property type="entry name" value="LACI-RELATED TRANSCRIPTIONAL REPRESSOR"/>
    <property type="match status" value="1"/>
</dbReference>
<comment type="caution">
    <text evidence="5">The sequence shown here is derived from an EMBL/GenBank/DDBJ whole genome shotgun (WGS) entry which is preliminary data.</text>
</comment>
<organism evidence="5 6">
    <name type="scientific">Candidatus Caccovicinus merdipullorum</name>
    <dbReference type="NCBI Taxonomy" id="2840724"/>
    <lineage>
        <taxon>Bacteria</taxon>
        <taxon>Bacillati</taxon>
        <taxon>Bacillota</taxon>
        <taxon>Clostridia</taxon>
        <taxon>Eubacteriales</taxon>
        <taxon>Candidatus Caccovicinus</taxon>
    </lineage>
</organism>